<name>A0A655Q4M5_VIBCL</name>
<reference evidence="1 2" key="1">
    <citation type="submission" date="2015-07" db="EMBL/GenBank/DDBJ databases">
        <authorList>
            <consortium name="Pathogen Informatics"/>
        </authorList>
    </citation>
    <scope>NUCLEOTIDE SEQUENCE [LARGE SCALE GENOMIC DNA]</scope>
    <source>
        <strain evidence="1 2">A51</strain>
    </source>
</reference>
<gene>
    <name evidence="1" type="ORF">ERS013165_01446</name>
</gene>
<evidence type="ECO:0000313" key="1">
    <source>
        <dbReference type="EMBL" id="CSA38558.1"/>
    </source>
</evidence>
<dbReference type="AlphaFoldDB" id="A0A655Q4M5"/>
<proteinExistence type="predicted"/>
<dbReference type="Proteomes" id="UP000044806">
    <property type="component" value="Unassembled WGS sequence"/>
</dbReference>
<evidence type="ECO:0000313" key="2">
    <source>
        <dbReference type="Proteomes" id="UP000044806"/>
    </source>
</evidence>
<organism evidence="1 2">
    <name type="scientific">Vibrio cholerae</name>
    <dbReference type="NCBI Taxonomy" id="666"/>
    <lineage>
        <taxon>Bacteria</taxon>
        <taxon>Pseudomonadati</taxon>
        <taxon>Pseudomonadota</taxon>
        <taxon>Gammaproteobacteria</taxon>
        <taxon>Vibrionales</taxon>
        <taxon>Vibrionaceae</taxon>
        <taxon>Vibrio</taxon>
    </lineage>
</organism>
<accession>A0A655Q4M5</accession>
<dbReference type="EMBL" id="CWOW01000006">
    <property type="protein sequence ID" value="CSA38558.1"/>
    <property type="molecule type" value="Genomic_DNA"/>
</dbReference>
<sequence>MVHSSMVAGNTTSNSWIIGTPFLLRPKLNSISCTK</sequence>
<protein>
    <submittedName>
        <fullName evidence="1">Uncharacterized protein</fullName>
    </submittedName>
</protein>